<evidence type="ECO:0000259" key="2">
    <source>
        <dbReference type="Pfam" id="PF07727"/>
    </source>
</evidence>
<dbReference type="InterPro" id="IPR013103">
    <property type="entry name" value="RVT_2"/>
</dbReference>
<dbReference type="Pfam" id="PF07727">
    <property type="entry name" value="RVT_2"/>
    <property type="match status" value="1"/>
</dbReference>
<proteinExistence type="predicted"/>
<dbReference type="SUPFAM" id="SSF56672">
    <property type="entry name" value="DNA/RNA polymerases"/>
    <property type="match status" value="1"/>
</dbReference>
<reference evidence="3 4" key="1">
    <citation type="submission" date="2024-05" db="EMBL/GenBank/DDBJ databases">
        <title>De novo assembly of an allotetraploid wild potato.</title>
        <authorList>
            <person name="Hosaka A.J."/>
        </authorList>
    </citation>
    <scope>NUCLEOTIDE SEQUENCE [LARGE SCALE GENOMIC DNA]</scope>
    <source>
        <tissue evidence="3">Young leaves</tissue>
    </source>
</reference>
<dbReference type="InterPro" id="IPR043502">
    <property type="entry name" value="DNA/RNA_pol_sf"/>
</dbReference>
<name>A0ABD2UT42_9SOLN</name>
<evidence type="ECO:0000256" key="1">
    <source>
        <dbReference type="SAM" id="MobiDB-lite"/>
    </source>
</evidence>
<evidence type="ECO:0000313" key="3">
    <source>
        <dbReference type="EMBL" id="KAL3371590.1"/>
    </source>
</evidence>
<feature type="domain" description="Reverse transcriptase Ty1/copia-type" evidence="2">
    <location>
        <begin position="152"/>
        <end position="295"/>
    </location>
</feature>
<dbReference type="Proteomes" id="UP001627284">
    <property type="component" value="Unassembled WGS sequence"/>
</dbReference>
<gene>
    <name evidence="3" type="ORF">AABB24_008233</name>
</gene>
<evidence type="ECO:0000313" key="4">
    <source>
        <dbReference type="Proteomes" id="UP001627284"/>
    </source>
</evidence>
<protein>
    <recommendedName>
        <fullName evidence="2">Reverse transcriptase Ty1/copia-type domain-containing protein</fullName>
    </recommendedName>
</protein>
<dbReference type="EMBL" id="JBJKTR010000004">
    <property type="protein sequence ID" value="KAL3371590.1"/>
    <property type="molecule type" value="Genomic_DNA"/>
</dbReference>
<comment type="caution">
    <text evidence="3">The sequence shown here is derived from an EMBL/GenBank/DDBJ whole genome shotgun (WGS) entry which is preliminary data.</text>
</comment>
<feature type="region of interest" description="Disordered" evidence="1">
    <location>
        <begin position="1"/>
        <end position="23"/>
    </location>
</feature>
<feature type="non-terminal residue" evidence="3">
    <location>
        <position position="295"/>
    </location>
</feature>
<dbReference type="AlphaFoldDB" id="A0ABD2UT42"/>
<keyword evidence="4" id="KW-1185">Reference proteome</keyword>
<sequence>MMPQSSVPTCTSNQPSLSPSIESLTNPRYLTYVDPITGHTHAIDPPSQDDVSHGVALISPSVVAENPHSFNTSHSADFGNTSVVGMVCPAAPSLQKMVTRTQTGFLKPKKPFSMSTTTPTSAIVEPSCHSQAIKDVHWRHAMSEEYNALIQNGTWELVPSSLSQNIIGCKWVFKRKLKSDGSLDRYKARLVAKGYHQRSGLDFDDTFSPMVKPATIRLLLSLAVSHQWHVTQLDVSNAFLHGKLDEIVYMSQPLGFVDPTRPNHVCLLKRSLCRPKQAPRMWNKCLADMLLSLGF</sequence>
<organism evidence="3 4">
    <name type="scientific">Solanum stoloniferum</name>
    <dbReference type="NCBI Taxonomy" id="62892"/>
    <lineage>
        <taxon>Eukaryota</taxon>
        <taxon>Viridiplantae</taxon>
        <taxon>Streptophyta</taxon>
        <taxon>Embryophyta</taxon>
        <taxon>Tracheophyta</taxon>
        <taxon>Spermatophyta</taxon>
        <taxon>Magnoliopsida</taxon>
        <taxon>eudicotyledons</taxon>
        <taxon>Gunneridae</taxon>
        <taxon>Pentapetalae</taxon>
        <taxon>asterids</taxon>
        <taxon>lamiids</taxon>
        <taxon>Solanales</taxon>
        <taxon>Solanaceae</taxon>
        <taxon>Solanoideae</taxon>
        <taxon>Solaneae</taxon>
        <taxon>Solanum</taxon>
    </lineage>
</organism>
<accession>A0ABD2UT42</accession>